<dbReference type="GO" id="GO:0005634">
    <property type="term" value="C:nucleus"/>
    <property type="evidence" value="ECO:0007669"/>
    <property type="project" value="UniProtKB-SubCell"/>
</dbReference>
<dbReference type="InterPro" id="IPR050815">
    <property type="entry name" value="TF_fung"/>
</dbReference>
<dbReference type="CDD" id="cd12148">
    <property type="entry name" value="fungal_TF_MHR"/>
    <property type="match status" value="1"/>
</dbReference>
<evidence type="ECO:0000256" key="1">
    <source>
        <dbReference type="ARBA" id="ARBA00004123"/>
    </source>
</evidence>
<accession>A0A9P4HLR2</accession>
<evidence type="ECO:0000256" key="6">
    <source>
        <dbReference type="ARBA" id="ARBA00023242"/>
    </source>
</evidence>
<keyword evidence="3" id="KW-0805">Transcription regulation</keyword>
<dbReference type="GO" id="GO:0000981">
    <property type="term" value="F:DNA-binding transcription factor activity, RNA polymerase II-specific"/>
    <property type="evidence" value="ECO:0007669"/>
    <property type="project" value="InterPro"/>
</dbReference>
<evidence type="ECO:0000256" key="2">
    <source>
        <dbReference type="ARBA" id="ARBA00022723"/>
    </source>
</evidence>
<evidence type="ECO:0000259" key="7">
    <source>
        <dbReference type="PROSITE" id="PS50048"/>
    </source>
</evidence>
<dbReference type="CDD" id="cd00067">
    <property type="entry name" value="GAL4"/>
    <property type="match status" value="1"/>
</dbReference>
<keyword evidence="9" id="KW-1185">Reference proteome</keyword>
<dbReference type="Pfam" id="PF04082">
    <property type="entry name" value="Fungal_trans"/>
    <property type="match status" value="1"/>
</dbReference>
<dbReference type="SMART" id="SM00906">
    <property type="entry name" value="Fungal_trans"/>
    <property type="match status" value="1"/>
</dbReference>
<protein>
    <recommendedName>
        <fullName evidence="7">Zn(2)-C6 fungal-type domain-containing protein</fullName>
    </recommendedName>
</protein>
<evidence type="ECO:0000313" key="8">
    <source>
        <dbReference type="EMBL" id="KAF2035286.1"/>
    </source>
</evidence>
<dbReference type="Proteomes" id="UP000799777">
    <property type="component" value="Unassembled WGS sequence"/>
</dbReference>
<keyword evidence="5" id="KW-0804">Transcription</keyword>
<dbReference type="SUPFAM" id="SSF57701">
    <property type="entry name" value="Zn2/Cys6 DNA-binding domain"/>
    <property type="match status" value="1"/>
</dbReference>
<dbReference type="InterPro" id="IPR007219">
    <property type="entry name" value="XnlR_reg_dom"/>
</dbReference>
<dbReference type="PROSITE" id="PS00463">
    <property type="entry name" value="ZN2_CY6_FUNGAL_1"/>
    <property type="match status" value="1"/>
</dbReference>
<comment type="subcellular location">
    <subcellularLocation>
        <location evidence="1">Nucleus</location>
    </subcellularLocation>
</comment>
<evidence type="ECO:0000256" key="4">
    <source>
        <dbReference type="ARBA" id="ARBA00023026"/>
    </source>
</evidence>
<dbReference type="Pfam" id="PF00172">
    <property type="entry name" value="Zn_clus"/>
    <property type="match status" value="1"/>
</dbReference>
<keyword evidence="2" id="KW-0479">Metal-binding</keyword>
<evidence type="ECO:0000256" key="5">
    <source>
        <dbReference type="ARBA" id="ARBA00023163"/>
    </source>
</evidence>
<dbReference type="GO" id="GO:0008270">
    <property type="term" value="F:zinc ion binding"/>
    <property type="evidence" value="ECO:0007669"/>
    <property type="project" value="InterPro"/>
</dbReference>
<keyword evidence="4" id="KW-0843">Virulence</keyword>
<dbReference type="EMBL" id="ML978158">
    <property type="protein sequence ID" value="KAF2035286.1"/>
    <property type="molecule type" value="Genomic_DNA"/>
</dbReference>
<dbReference type="GO" id="GO:0003677">
    <property type="term" value="F:DNA binding"/>
    <property type="evidence" value="ECO:0007669"/>
    <property type="project" value="InterPro"/>
</dbReference>
<dbReference type="PANTHER" id="PTHR47338">
    <property type="entry name" value="ZN(II)2CYS6 TRANSCRIPTION FACTOR (EUROFUNG)-RELATED"/>
    <property type="match status" value="1"/>
</dbReference>
<keyword evidence="6" id="KW-0539">Nucleus</keyword>
<dbReference type="InterPro" id="IPR001138">
    <property type="entry name" value="Zn2Cys6_DnaBD"/>
</dbReference>
<gene>
    <name evidence="8" type="ORF">EK21DRAFT_54606</name>
</gene>
<comment type="caution">
    <text evidence="8">The sequence shown here is derived from an EMBL/GenBank/DDBJ whole genome shotgun (WGS) entry which is preliminary data.</text>
</comment>
<dbReference type="PANTHER" id="PTHR47338:SF27">
    <property type="entry name" value="ZN(II)2CYS6 TRANSCRIPTION FACTOR (EUROFUNG)"/>
    <property type="match status" value="1"/>
</dbReference>
<dbReference type="SMART" id="SM00066">
    <property type="entry name" value="GAL4"/>
    <property type="match status" value="1"/>
</dbReference>
<dbReference type="InterPro" id="IPR036864">
    <property type="entry name" value="Zn2-C6_fun-type_DNA-bd_sf"/>
</dbReference>
<dbReference type="GO" id="GO:0006351">
    <property type="term" value="P:DNA-templated transcription"/>
    <property type="evidence" value="ECO:0007669"/>
    <property type="project" value="InterPro"/>
</dbReference>
<name>A0A9P4HLR2_9PLEO</name>
<evidence type="ECO:0000313" key="9">
    <source>
        <dbReference type="Proteomes" id="UP000799777"/>
    </source>
</evidence>
<dbReference type="PROSITE" id="PS50048">
    <property type="entry name" value="ZN2_CY6_FUNGAL_2"/>
    <property type="match status" value="1"/>
</dbReference>
<proteinExistence type="predicted"/>
<dbReference type="Gene3D" id="4.10.240.10">
    <property type="entry name" value="Zn(2)-C6 fungal-type DNA-binding domain"/>
    <property type="match status" value="1"/>
</dbReference>
<feature type="domain" description="Zn(2)-C6 fungal-type" evidence="7">
    <location>
        <begin position="16"/>
        <end position="46"/>
    </location>
</feature>
<organism evidence="8 9">
    <name type="scientific">Setomelanomma holmii</name>
    <dbReference type="NCBI Taxonomy" id="210430"/>
    <lineage>
        <taxon>Eukaryota</taxon>
        <taxon>Fungi</taxon>
        <taxon>Dikarya</taxon>
        <taxon>Ascomycota</taxon>
        <taxon>Pezizomycotina</taxon>
        <taxon>Dothideomycetes</taxon>
        <taxon>Pleosporomycetidae</taxon>
        <taxon>Pleosporales</taxon>
        <taxon>Pleosporineae</taxon>
        <taxon>Phaeosphaeriaceae</taxon>
        <taxon>Setomelanomma</taxon>
    </lineage>
</organism>
<dbReference type="AlphaFoldDB" id="A0A9P4HLR2"/>
<sequence>MSDRRDSNSNKRVRQACVNCRRKKTRCSGERPVCSFCARLGQTCRYNDSYSLGGSSYDSILQQQNTGLATRVALLESRLSLLDTNGANGATISSLFGGTLSPSSPQNHGSDRPADEKVLSSHLTALLNTKTLQSLADVYFSCCHMQPYSLFHEKTFRRNLENAAIPSYLLLAFVATAVRFSKEPCFEGRQTECTDYFAKLAWSEIVQEAFSDTHCMNIGIVQASSMLGVIDYIAGRDQLAWVKFGLSTRFAQTLQLGIEPDSSMPLNTAEERRHTFWSVYILDRLSSCGRNRPFALLDSDCTSRLPLNHTSPIDDSILQAPTLAEIHDVPDKAPLRSTDHFAMTIFMVSAFGDVIRWAFSHSATKSRPPWDARSNFARINGILTSFESYSDACDGNFAEILDRDFVFEGVLDDRAACHFSYAHIIYHVNQCLLHHPFLVRQQLRPLDVKIPVSFLRSAIAKSKEHAVQITTILHILQQRNCKKYPSFYGYAAGLAGLIHRLHARDSHGIETWAAEANFDACAQFLDQEPVLWESYRRISGVMKDFEPSPTLATSLLSHSLCPIPYDDTTTEEDLWQMCDYSWLTNSARRPSVSRSTPTRPKLDFLAATPSSEVDFTASGDSPDFETLIGGALNFDFSMLNQVNSHTNVDGVFNY</sequence>
<dbReference type="OrthoDB" id="424974at2759"/>
<evidence type="ECO:0000256" key="3">
    <source>
        <dbReference type="ARBA" id="ARBA00023015"/>
    </source>
</evidence>
<reference evidence="8" key="1">
    <citation type="journal article" date="2020" name="Stud. Mycol.">
        <title>101 Dothideomycetes genomes: a test case for predicting lifestyles and emergence of pathogens.</title>
        <authorList>
            <person name="Haridas S."/>
            <person name="Albert R."/>
            <person name="Binder M."/>
            <person name="Bloem J."/>
            <person name="Labutti K."/>
            <person name="Salamov A."/>
            <person name="Andreopoulos B."/>
            <person name="Baker S."/>
            <person name="Barry K."/>
            <person name="Bills G."/>
            <person name="Bluhm B."/>
            <person name="Cannon C."/>
            <person name="Castanera R."/>
            <person name="Culley D."/>
            <person name="Daum C."/>
            <person name="Ezra D."/>
            <person name="Gonzalez J."/>
            <person name="Henrissat B."/>
            <person name="Kuo A."/>
            <person name="Liang C."/>
            <person name="Lipzen A."/>
            <person name="Lutzoni F."/>
            <person name="Magnuson J."/>
            <person name="Mondo S."/>
            <person name="Nolan M."/>
            <person name="Ohm R."/>
            <person name="Pangilinan J."/>
            <person name="Park H.-J."/>
            <person name="Ramirez L."/>
            <person name="Alfaro M."/>
            <person name="Sun H."/>
            <person name="Tritt A."/>
            <person name="Yoshinaga Y."/>
            <person name="Zwiers L.-H."/>
            <person name="Turgeon B."/>
            <person name="Goodwin S."/>
            <person name="Spatafora J."/>
            <person name="Crous P."/>
            <person name="Grigoriev I."/>
        </authorList>
    </citation>
    <scope>NUCLEOTIDE SEQUENCE</scope>
    <source>
        <strain evidence="8">CBS 110217</strain>
    </source>
</reference>